<proteinExistence type="predicted"/>
<evidence type="ECO:0000256" key="1">
    <source>
        <dbReference type="ARBA" id="ARBA00004123"/>
    </source>
</evidence>
<evidence type="ECO:0000259" key="7">
    <source>
        <dbReference type="PROSITE" id="PS50811"/>
    </source>
</evidence>
<keyword evidence="9" id="KW-1185">Reference proteome</keyword>
<keyword evidence="4" id="KW-0804">Transcription</keyword>
<keyword evidence="5" id="KW-0539">Nucleus</keyword>
<dbReference type="InterPro" id="IPR036576">
    <property type="entry name" value="WRKY_dom_sf"/>
</dbReference>
<dbReference type="GO" id="GO:0003700">
    <property type="term" value="F:DNA-binding transcription factor activity"/>
    <property type="evidence" value="ECO:0007669"/>
    <property type="project" value="InterPro"/>
</dbReference>
<protein>
    <submittedName>
        <fullName evidence="8">WRKY transcription factor 58</fullName>
    </submittedName>
</protein>
<evidence type="ECO:0000256" key="2">
    <source>
        <dbReference type="ARBA" id="ARBA00023015"/>
    </source>
</evidence>
<evidence type="ECO:0000256" key="5">
    <source>
        <dbReference type="ARBA" id="ARBA00023242"/>
    </source>
</evidence>
<evidence type="ECO:0000313" key="8">
    <source>
        <dbReference type="EMBL" id="RLM97893.1"/>
    </source>
</evidence>
<comment type="caution">
    <text evidence="8">The sequence shown here is derived from an EMBL/GenBank/DDBJ whole genome shotgun (WGS) entry which is preliminary data.</text>
</comment>
<feature type="domain" description="WRKY" evidence="7">
    <location>
        <begin position="109"/>
        <end position="150"/>
    </location>
</feature>
<dbReference type="Pfam" id="PF03106">
    <property type="entry name" value="WRKY"/>
    <property type="match status" value="1"/>
</dbReference>
<keyword evidence="2" id="KW-0805">Transcription regulation</keyword>
<dbReference type="Proteomes" id="UP000275267">
    <property type="component" value="Unassembled WGS sequence"/>
</dbReference>
<gene>
    <name evidence="8" type="ORF">C2845_PM06G15570</name>
</gene>
<dbReference type="InterPro" id="IPR003657">
    <property type="entry name" value="WRKY_dom"/>
</dbReference>
<dbReference type="PANTHER" id="PTHR31282">
    <property type="entry name" value="WRKY TRANSCRIPTION FACTOR 21-RELATED"/>
    <property type="match status" value="1"/>
</dbReference>
<evidence type="ECO:0000256" key="6">
    <source>
        <dbReference type="SAM" id="MobiDB-lite"/>
    </source>
</evidence>
<dbReference type="GO" id="GO:0005634">
    <property type="term" value="C:nucleus"/>
    <property type="evidence" value="ECO:0007669"/>
    <property type="project" value="UniProtKB-SubCell"/>
</dbReference>
<feature type="region of interest" description="Disordered" evidence="6">
    <location>
        <begin position="16"/>
        <end position="104"/>
    </location>
</feature>
<name>A0A3L6R5X4_PANMI</name>
<dbReference type="SUPFAM" id="SSF118290">
    <property type="entry name" value="WRKY DNA-binding domain"/>
    <property type="match status" value="1"/>
</dbReference>
<feature type="compositionally biased region" description="Basic residues" evidence="6">
    <location>
        <begin position="79"/>
        <end position="94"/>
    </location>
</feature>
<dbReference type="GO" id="GO:0043565">
    <property type="term" value="F:sequence-specific DNA binding"/>
    <property type="evidence" value="ECO:0007669"/>
    <property type="project" value="InterPro"/>
</dbReference>
<dbReference type="Gene3D" id="2.20.25.80">
    <property type="entry name" value="WRKY domain"/>
    <property type="match status" value="1"/>
</dbReference>
<feature type="region of interest" description="Disordered" evidence="6">
    <location>
        <begin position="186"/>
        <end position="219"/>
    </location>
</feature>
<dbReference type="InterPro" id="IPR044810">
    <property type="entry name" value="WRKY_plant"/>
</dbReference>
<reference evidence="9" key="1">
    <citation type="journal article" date="2019" name="Nat. Commun.">
        <title>The genome of broomcorn millet.</title>
        <authorList>
            <person name="Zou C."/>
            <person name="Miki D."/>
            <person name="Li D."/>
            <person name="Tang Q."/>
            <person name="Xiao L."/>
            <person name="Rajput S."/>
            <person name="Deng P."/>
            <person name="Jia W."/>
            <person name="Huang R."/>
            <person name="Zhang M."/>
            <person name="Sun Y."/>
            <person name="Hu J."/>
            <person name="Fu X."/>
            <person name="Schnable P.S."/>
            <person name="Li F."/>
            <person name="Zhang H."/>
            <person name="Feng B."/>
            <person name="Zhu X."/>
            <person name="Liu R."/>
            <person name="Schnable J.C."/>
            <person name="Zhu J.-K."/>
            <person name="Zhang H."/>
        </authorList>
    </citation>
    <scope>NUCLEOTIDE SEQUENCE [LARGE SCALE GENOMIC DNA]</scope>
</reference>
<comment type="subcellular location">
    <subcellularLocation>
        <location evidence="1">Nucleus</location>
    </subcellularLocation>
</comment>
<sequence>MTLGLQGDELLAQLRDLLLPSPTTPTPTPTPFKVESGGTGHPPASCDGRRRRRRGSKRDREDSKSSYNGEQQHEEPPRHACKTSSRRKKQRQKKISSTSSLVTSVPDFDGYQWRKYGQKQIDGAMYARSYYRCTRSAEQGCPAKRTVQRNHDGGAAPEYTVVYMGEHTCTDNDSMEAPVILETTVPVTSTNNKRPQNDDDTSPTTSAGSYRSTTSTSTVTGIESPAAISDITNWSSSSDYVVDDYDDCGLFGVHDSWAPATAAASSLQEMEDYFTGPIRSPVHIAATADGWTIDHFLLQLVASDDQPLFPHFSLFTGAIYCHGSYQ</sequence>
<dbReference type="EMBL" id="PQIB02000009">
    <property type="protein sequence ID" value="RLM97893.1"/>
    <property type="molecule type" value="Genomic_DNA"/>
</dbReference>
<evidence type="ECO:0000256" key="3">
    <source>
        <dbReference type="ARBA" id="ARBA00023125"/>
    </source>
</evidence>
<dbReference type="STRING" id="4540.A0A3L6R5X4"/>
<accession>A0A3L6R5X4</accession>
<dbReference type="PROSITE" id="PS50811">
    <property type="entry name" value="WRKY"/>
    <property type="match status" value="1"/>
</dbReference>
<evidence type="ECO:0000313" key="9">
    <source>
        <dbReference type="Proteomes" id="UP000275267"/>
    </source>
</evidence>
<dbReference type="AlphaFoldDB" id="A0A3L6R5X4"/>
<feature type="compositionally biased region" description="Low complexity" evidence="6">
    <location>
        <begin position="204"/>
        <end position="219"/>
    </location>
</feature>
<organism evidence="8 9">
    <name type="scientific">Panicum miliaceum</name>
    <name type="common">Proso millet</name>
    <name type="synonym">Broomcorn millet</name>
    <dbReference type="NCBI Taxonomy" id="4540"/>
    <lineage>
        <taxon>Eukaryota</taxon>
        <taxon>Viridiplantae</taxon>
        <taxon>Streptophyta</taxon>
        <taxon>Embryophyta</taxon>
        <taxon>Tracheophyta</taxon>
        <taxon>Spermatophyta</taxon>
        <taxon>Magnoliopsida</taxon>
        <taxon>Liliopsida</taxon>
        <taxon>Poales</taxon>
        <taxon>Poaceae</taxon>
        <taxon>PACMAD clade</taxon>
        <taxon>Panicoideae</taxon>
        <taxon>Panicodae</taxon>
        <taxon>Paniceae</taxon>
        <taxon>Panicinae</taxon>
        <taxon>Panicum</taxon>
        <taxon>Panicum sect. Panicum</taxon>
    </lineage>
</organism>
<keyword evidence="3" id="KW-0238">DNA-binding</keyword>
<dbReference type="SMART" id="SM00774">
    <property type="entry name" value="WRKY"/>
    <property type="match status" value="1"/>
</dbReference>
<evidence type="ECO:0000256" key="4">
    <source>
        <dbReference type="ARBA" id="ARBA00023163"/>
    </source>
</evidence>
<dbReference type="OrthoDB" id="694152at2759"/>